<organism evidence="1">
    <name type="scientific">Veillonella ratti</name>
    <dbReference type="NCBI Taxonomy" id="103892"/>
    <lineage>
        <taxon>Bacteria</taxon>
        <taxon>Bacillati</taxon>
        <taxon>Bacillota</taxon>
        <taxon>Negativicutes</taxon>
        <taxon>Veillonellales</taxon>
        <taxon>Veillonellaceae</taxon>
        <taxon>Veillonella</taxon>
    </lineage>
</organism>
<sequence>MIFTFKYILTPDEILRLRFLNKKILDRIYYFDYVKMINDDRVFARSLFLECDKNIIIIGAEESWRADGEDFQRLRVDNISDIDNVKEYVKTFFPNTVSRKKELALKCIEMEVRIDRVIWNREHFKYRNQDNYWKREWDNMIVLFLENNKQIILECVTDCLAPCIVLYNYSDLNSYLKKYNELDRLIGNWNPEDTYTADILEYNRCLLE</sequence>
<gene>
    <name evidence="1" type="ORF">VRLFYP33_00034</name>
</gene>
<proteinExistence type="predicted"/>
<evidence type="ECO:0000313" key="1">
    <source>
        <dbReference type="EMBL" id="VYT80246.1"/>
    </source>
</evidence>
<protein>
    <submittedName>
        <fullName evidence="1">Uncharacterized protein</fullName>
    </submittedName>
</protein>
<accession>A0A6N2ZQK4</accession>
<dbReference type="AlphaFoldDB" id="A0A6N2ZQK4"/>
<name>A0A6N2ZQK4_9FIRM</name>
<dbReference type="RefSeq" id="WP_156704171.1">
    <property type="nucleotide sequence ID" value="NZ_CACRUX010000017.1"/>
</dbReference>
<reference evidence="1" key="1">
    <citation type="submission" date="2019-11" db="EMBL/GenBank/DDBJ databases">
        <authorList>
            <person name="Feng L."/>
        </authorList>
    </citation>
    <scope>NUCLEOTIDE SEQUENCE</scope>
    <source>
        <strain evidence="1">VrattiLFYP33</strain>
    </source>
</reference>
<dbReference type="EMBL" id="CACRUX010000017">
    <property type="protein sequence ID" value="VYT80246.1"/>
    <property type="molecule type" value="Genomic_DNA"/>
</dbReference>